<dbReference type="InterPro" id="IPR003781">
    <property type="entry name" value="CoA-bd"/>
</dbReference>
<feature type="domain" description="Rhodanese" evidence="3">
    <location>
        <begin position="101"/>
        <end position="135"/>
    </location>
</feature>
<proteinExistence type="predicted"/>
<evidence type="ECO:0000313" key="6">
    <source>
        <dbReference type="Proteomes" id="UP001139035"/>
    </source>
</evidence>
<dbReference type="Gene3D" id="3.30.1490.20">
    <property type="entry name" value="ATP-grasp fold, A domain"/>
    <property type="match status" value="1"/>
</dbReference>
<dbReference type="InterPro" id="IPR001763">
    <property type="entry name" value="Rhodanese-like_dom"/>
</dbReference>
<dbReference type="Pfam" id="PF13549">
    <property type="entry name" value="ATP-grasp_5"/>
    <property type="match status" value="1"/>
</dbReference>
<dbReference type="InterPro" id="IPR036291">
    <property type="entry name" value="NAD(P)-bd_dom_sf"/>
</dbReference>
<dbReference type="Pfam" id="PF13607">
    <property type="entry name" value="Succ_CoA_lig"/>
    <property type="match status" value="1"/>
</dbReference>
<dbReference type="AlphaFoldDB" id="A0A9X1TCV6"/>
<dbReference type="InterPro" id="IPR043938">
    <property type="entry name" value="Ligase_CoA_dom"/>
</dbReference>
<organism evidence="5 6">
    <name type="scientific">Jiella avicenniae</name>
    <dbReference type="NCBI Taxonomy" id="2907202"/>
    <lineage>
        <taxon>Bacteria</taxon>
        <taxon>Pseudomonadati</taxon>
        <taxon>Pseudomonadota</taxon>
        <taxon>Alphaproteobacteria</taxon>
        <taxon>Hyphomicrobiales</taxon>
        <taxon>Aurantimonadaceae</taxon>
        <taxon>Jiella</taxon>
    </lineage>
</organism>
<dbReference type="PANTHER" id="PTHR42793:SF1">
    <property type="entry name" value="PEPTIDYL-LYSINE N-ACETYLTRANSFERASE PATZ"/>
    <property type="match status" value="1"/>
</dbReference>
<keyword evidence="5" id="KW-0436">Ligase</keyword>
<keyword evidence="2" id="KW-0067">ATP-binding</keyword>
<reference evidence="5" key="1">
    <citation type="submission" date="2022-01" db="EMBL/GenBank/DDBJ databases">
        <title>Jiella avicenniae sp. nov., a novel endophytic bacterium isolated from bark of Avicennia marina.</title>
        <authorList>
            <person name="Tuo L."/>
        </authorList>
    </citation>
    <scope>NUCLEOTIDE SEQUENCE</scope>
    <source>
        <strain evidence="5">CBK1P-4</strain>
    </source>
</reference>
<keyword evidence="6" id="KW-1185">Reference proteome</keyword>
<dbReference type="PROSITE" id="PS50975">
    <property type="entry name" value="ATP_GRASP"/>
    <property type="match status" value="1"/>
</dbReference>
<dbReference type="Pfam" id="PF13380">
    <property type="entry name" value="CoA_binding_2"/>
    <property type="match status" value="1"/>
</dbReference>
<evidence type="ECO:0000313" key="5">
    <source>
        <dbReference type="EMBL" id="MCE7029413.1"/>
    </source>
</evidence>
<feature type="domain" description="ATP-grasp" evidence="4">
    <location>
        <begin position="501"/>
        <end position="537"/>
    </location>
</feature>
<dbReference type="Proteomes" id="UP001139035">
    <property type="component" value="Unassembled WGS sequence"/>
</dbReference>
<dbReference type="GO" id="GO:0046872">
    <property type="term" value="F:metal ion binding"/>
    <property type="evidence" value="ECO:0007669"/>
    <property type="project" value="InterPro"/>
</dbReference>
<dbReference type="PANTHER" id="PTHR42793">
    <property type="entry name" value="COA BINDING DOMAIN CONTAINING PROTEIN"/>
    <property type="match status" value="1"/>
</dbReference>
<dbReference type="Gene3D" id="3.40.50.261">
    <property type="entry name" value="Succinyl-CoA synthetase domains"/>
    <property type="match status" value="2"/>
</dbReference>
<dbReference type="Gene3D" id="3.40.50.720">
    <property type="entry name" value="NAD(P)-binding Rossmann-like Domain"/>
    <property type="match status" value="1"/>
</dbReference>
<dbReference type="InterPro" id="IPR032875">
    <property type="entry name" value="Succ_CoA_lig_flav_dom"/>
</dbReference>
<dbReference type="Pfam" id="PF19045">
    <property type="entry name" value="Ligase_CoA_2"/>
    <property type="match status" value="1"/>
</dbReference>
<dbReference type="EMBL" id="JAJUWU010000016">
    <property type="protein sequence ID" value="MCE7029413.1"/>
    <property type="molecule type" value="Genomic_DNA"/>
</dbReference>
<keyword evidence="2" id="KW-0547">Nucleotide-binding</keyword>
<evidence type="ECO:0000259" key="3">
    <source>
        <dbReference type="PROSITE" id="PS50206"/>
    </source>
</evidence>
<protein>
    <submittedName>
        <fullName evidence="5">Acetate--CoA ligase family protein</fullName>
    </submittedName>
</protein>
<dbReference type="Gene3D" id="3.30.470.20">
    <property type="entry name" value="ATP-grasp fold, B domain"/>
    <property type="match status" value="1"/>
</dbReference>
<accession>A0A9X1TCV6</accession>
<keyword evidence="1" id="KW-0816">Tricarboxylic acid cycle</keyword>
<dbReference type="SMART" id="SM00881">
    <property type="entry name" value="CoA_binding"/>
    <property type="match status" value="1"/>
</dbReference>
<dbReference type="InterPro" id="IPR016102">
    <property type="entry name" value="Succinyl-CoA_synth-like"/>
</dbReference>
<evidence type="ECO:0000256" key="2">
    <source>
        <dbReference type="PROSITE-ProRule" id="PRU00409"/>
    </source>
</evidence>
<dbReference type="RefSeq" id="WP_233720407.1">
    <property type="nucleotide sequence ID" value="NZ_JAJUWU010000016.1"/>
</dbReference>
<dbReference type="GO" id="GO:0005524">
    <property type="term" value="F:ATP binding"/>
    <property type="evidence" value="ECO:0007669"/>
    <property type="project" value="UniProtKB-UniRule"/>
</dbReference>
<dbReference type="SUPFAM" id="SSF51735">
    <property type="entry name" value="NAD(P)-binding Rossmann-fold domains"/>
    <property type="match status" value="1"/>
</dbReference>
<comment type="caution">
    <text evidence="5">The sequence shown here is derived from an EMBL/GenBank/DDBJ whole genome shotgun (WGS) entry which is preliminary data.</text>
</comment>
<dbReference type="SUPFAM" id="SSF56059">
    <property type="entry name" value="Glutathione synthetase ATP-binding domain-like"/>
    <property type="match status" value="1"/>
</dbReference>
<dbReference type="GO" id="GO:0043758">
    <property type="term" value="F:acetate-CoA ligase (ADP-forming) activity"/>
    <property type="evidence" value="ECO:0007669"/>
    <property type="project" value="InterPro"/>
</dbReference>
<gene>
    <name evidence="5" type="ORF">LZD57_15585</name>
</gene>
<evidence type="ECO:0000256" key="1">
    <source>
        <dbReference type="ARBA" id="ARBA00022532"/>
    </source>
</evidence>
<name>A0A9X1TCV6_9HYPH</name>
<dbReference type="InterPro" id="IPR011761">
    <property type="entry name" value="ATP-grasp"/>
</dbReference>
<sequence>MSQTRPTALRTEPAAASALEDTRRANLARLFKPRSIAVVGASADPAKAGSQALKTLSRFPGKLVCVHPRETEIQGRPCYPSFADLPEPVDLAVLAIPARHCVRAAAEAAERGVGGVFIVSGGFGETGAEGAGLQDALGEICARTGMRLLGPNTSGFVNPAAGCIASFVPGVDTIGTGSVAVVAQSGGVNLSLGYLLDRLGEGVSIAAGLGNAVDVGTRDMLDLLAEDANTRAIALHLEGVTDGRALFETLKHVTPKKPVVAVVAGRADIGEFAVSHTGNLMGSRERTVAALTQAGAIVVDTLDELAQAAAVLSRRRMPPKAANAMALITGQAGPGLLITDALKAAGIALPELGPTTMETIEALLPPMTFIKNPVDTGRPGPGFPDVVRAAAEDEAIDAVLVFGISEPSVLDPAAALRPADEATGKPILFGTLGPAPDLQKARDDLAALGTPTVIGPDRLALAGTVLDADARHQWRLSHAAENAPSPAREKLTGPFDENAAKQLMRSYGIAAPRSVLGETREAALAAFAELRKPVVVKIAAEDVAHKTEVGGVILNVRDDDAFTAALDKIAAIPTKTPNRVLIEEMAPDGVELIVGGVRDPSWGPCVVIGLGGVQAEALSDSVVGLAPLSETDVAVMLDALRGKKLLDGFRGLPRCDRSAIAGVAIAVGQLLLDHPEIAEVEINPLRVNETGAVALDALVVLGGKP</sequence>
<dbReference type="InterPro" id="IPR013815">
    <property type="entry name" value="ATP_grasp_subdomain_1"/>
</dbReference>
<dbReference type="GO" id="GO:0006099">
    <property type="term" value="P:tricarboxylic acid cycle"/>
    <property type="evidence" value="ECO:0007669"/>
    <property type="project" value="UniProtKB-KW"/>
</dbReference>
<dbReference type="PROSITE" id="PS50206">
    <property type="entry name" value="RHODANESE_3"/>
    <property type="match status" value="1"/>
</dbReference>
<evidence type="ECO:0000259" key="4">
    <source>
        <dbReference type="PROSITE" id="PS50975"/>
    </source>
</evidence>
<dbReference type="SUPFAM" id="SSF52210">
    <property type="entry name" value="Succinyl-CoA synthetase domains"/>
    <property type="match status" value="2"/>
</dbReference>